<dbReference type="Pfam" id="PF01323">
    <property type="entry name" value="DSBA"/>
    <property type="match status" value="1"/>
</dbReference>
<keyword evidence="3" id="KW-1185">Reference proteome</keyword>
<dbReference type="STRING" id="1230454.C461_07329"/>
<dbReference type="PANTHER" id="PTHR13887:SF41">
    <property type="entry name" value="THIOREDOXIN SUPERFAMILY PROTEIN"/>
    <property type="match status" value="1"/>
</dbReference>
<dbReference type="InterPro" id="IPR036249">
    <property type="entry name" value="Thioredoxin-like_sf"/>
</dbReference>
<accession>M0PFJ0</accession>
<dbReference type="InterPro" id="IPR001853">
    <property type="entry name" value="DSBA-like_thioredoxin_dom"/>
</dbReference>
<evidence type="ECO:0000313" key="3">
    <source>
        <dbReference type="Proteomes" id="UP000011575"/>
    </source>
</evidence>
<proteinExistence type="predicted"/>
<gene>
    <name evidence="2" type="ORF">C461_07329</name>
</gene>
<dbReference type="Proteomes" id="UP000011575">
    <property type="component" value="Unassembled WGS sequence"/>
</dbReference>
<evidence type="ECO:0000313" key="2">
    <source>
        <dbReference type="EMBL" id="EMA67520.1"/>
    </source>
</evidence>
<sequence length="211" mass="23991">MTQTSDDITVYSDYVCPFCYLGRQSLDAYLETREDDLDIDWRPFDLRSQKRGPDGEIDHSVDDGKDEAYFDQVRQNVARLKTEYDAEEMLDLDDLPDEVDSFDAQVASWYVSAEHPARWLDFDEAIFEALWVDGRDIGDVDVLAEIADSVGLDGEEVRSAVADEDRRDRLRERFVDAQRDGVTGVPTFAYEGHAARGAVPPEQLERLVEGV</sequence>
<feature type="domain" description="DSBA-like thioredoxin" evidence="1">
    <location>
        <begin position="8"/>
        <end position="207"/>
    </location>
</feature>
<dbReference type="RefSeq" id="WP_007999960.1">
    <property type="nucleotide sequence ID" value="NZ_AOJI01000022.1"/>
</dbReference>
<comment type="caution">
    <text evidence="2">The sequence shown here is derived from an EMBL/GenBank/DDBJ whole genome shotgun (WGS) entry which is preliminary data.</text>
</comment>
<dbReference type="EMBL" id="AOJI01000022">
    <property type="protein sequence ID" value="EMA67520.1"/>
    <property type="molecule type" value="Genomic_DNA"/>
</dbReference>
<dbReference type="PANTHER" id="PTHR13887">
    <property type="entry name" value="GLUTATHIONE S-TRANSFERASE KAPPA"/>
    <property type="match status" value="1"/>
</dbReference>
<dbReference type="CDD" id="cd03024">
    <property type="entry name" value="DsbA_FrnE"/>
    <property type="match status" value="1"/>
</dbReference>
<organism evidence="2 3">
    <name type="scientific">Halorubrum aidingense JCM 13560</name>
    <dbReference type="NCBI Taxonomy" id="1230454"/>
    <lineage>
        <taxon>Archaea</taxon>
        <taxon>Methanobacteriati</taxon>
        <taxon>Methanobacteriota</taxon>
        <taxon>Stenosarchaea group</taxon>
        <taxon>Halobacteria</taxon>
        <taxon>Halobacteriales</taxon>
        <taxon>Haloferacaceae</taxon>
        <taxon>Halorubrum</taxon>
    </lineage>
</organism>
<reference evidence="2 3" key="1">
    <citation type="journal article" date="2014" name="PLoS Genet.">
        <title>Phylogenetically driven sequencing of extremely halophilic archaea reveals strategies for static and dynamic osmo-response.</title>
        <authorList>
            <person name="Becker E.A."/>
            <person name="Seitzer P.M."/>
            <person name="Tritt A."/>
            <person name="Larsen D."/>
            <person name="Krusor M."/>
            <person name="Yao A.I."/>
            <person name="Wu D."/>
            <person name="Madern D."/>
            <person name="Eisen J.A."/>
            <person name="Darling A.E."/>
            <person name="Facciotti M.T."/>
        </authorList>
    </citation>
    <scope>NUCLEOTIDE SEQUENCE [LARGE SCALE GENOMIC DNA]</scope>
    <source>
        <strain evidence="2 3">JCM 13560</strain>
    </source>
</reference>
<dbReference type="SUPFAM" id="SSF52833">
    <property type="entry name" value="Thioredoxin-like"/>
    <property type="match status" value="1"/>
</dbReference>
<dbReference type="PATRIC" id="fig|1230454.4.peg.1482"/>
<protein>
    <submittedName>
        <fullName evidence="2">Thioredoxin</fullName>
    </submittedName>
</protein>
<dbReference type="AlphaFoldDB" id="M0PFJ0"/>
<dbReference type="Gene3D" id="3.40.30.10">
    <property type="entry name" value="Glutaredoxin"/>
    <property type="match status" value="1"/>
</dbReference>
<dbReference type="OrthoDB" id="359198at2157"/>
<evidence type="ECO:0000259" key="1">
    <source>
        <dbReference type="Pfam" id="PF01323"/>
    </source>
</evidence>
<dbReference type="GO" id="GO:0016491">
    <property type="term" value="F:oxidoreductase activity"/>
    <property type="evidence" value="ECO:0007669"/>
    <property type="project" value="InterPro"/>
</dbReference>
<name>M0PFJ0_9EURY</name>